<dbReference type="AlphaFoldDB" id="A0A0F8YKD1"/>
<gene>
    <name evidence="1" type="ORF">LCGC14_2886280</name>
</gene>
<organism evidence="1">
    <name type="scientific">marine sediment metagenome</name>
    <dbReference type="NCBI Taxonomy" id="412755"/>
    <lineage>
        <taxon>unclassified sequences</taxon>
        <taxon>metagenomes</taxon>
        <taxon>ecological metagenomes</taxon>
    </lineage>
</organism>
<name>A0A0F8YKD1_9ZZZZ</name>
<evidence type="ECO:0000313" key="1">
    <source>
        <dbReference type="EMBL" id="KKK74185.1"/>
    </source>
</evidence>
<dbReference type="EMBL" id="LAZR01056443">
    <property type="protein sequence ID" value="KKK74185.1"/>
    <property type="molecule type" value="Genomic_DNA"/>
</dbReference>
<feature type="non-terminal residue" evidence="1">
    <location>
        <position position="59"/>
    </location>
</feature>
<proteinExistence type="predicted"/>
<sequence length="59" mass="6780">MSRLAILACGTSIEKYPGRGGGKYNKAFDEVWALNGMAYWPDMEDIDRLYVMDDLVYRL</sequence>
<reference evidence="1" key="1">
    <citation type="journal article" date="2015" name="Nature">
        <title>Complex archaea that bridge the gap between prokaryotes and eukaryotes.</title>
        <authorList>
            <person name="Spang A."/>
            <person name="Saw J.H."/>
            <person name="Jorgensen S.L."/>
            <person name="Zaremba-Niedzwiedzka K."/>
            <person name="Martijn J."/>
            <person name="Lind A.E."/>
            <person name="van Eijk R."/>
            <person name="Schleper C."/>
            <person name="Guy L."/>
            <person name="Ettema T.J."/>
        </authorList>
    </citation>
    <scope>NUCLEOTIDE SEQUENCE</scope>
</reference>
<comment type="caution">
    <text evidence="1">The sequence shown here is derived from an EMBL/GenBank/DDBJ whole genome shotgun (WGS) entry which is preliminary data.</text>
</comment>
<protein>
    <submittedName>
        <fullName evidence="1">Uncharacterized protein</fullName>
    </submittedName>
</protein>
<accession>A0A0F8YKD1</accession>